<organism evidence="1 2">
    <name type="scientific">Purpureocillium lilacinum</name>
    <name type="common">Paecilomyces lilacinus</name>
    <dbReference type="NCBI Taxonomy" id="33203"/>
    <lineage>
        <taxon>Eukaryota</taxon>
        <taxon>Fungi</taxon>
        <taxon>Dikarya</taxon>
        <taxon>Ascomycota</taxon>
        <taxon>Pezizomycotina</taxon>
        <taxon>Sordariomycetes</taxon>
        <taxon>Hypocreomycetidae</taxon>
        <taxon>Hypocreales</taxon>
        <taxon>Ophiocordycipitaceae</taxon>
        <taxon>Purpureocillium</taxon>
    </lineage>
</organism>
<dbReference type="EMBL" id="LSBH01000004">
    <property type="protein sequence ID" value="OAQ80402.1"/>
    <property type="molecule type" value="Genomic_DNA"/>
</dbReference>
<evidence type="ECO:0000313" key="2">
    <source>
        <dbReference type="Proteomes" id="UP000078240"/>
    </source>
</evidence>
<evidence type="ECO:0000313" key="1">
    <source>
        <dbReference type="EMBL" id="OAQ80402.1"/>
    </source>
</evidence>
<gene>
    <name evidence="1" type="ORF">VFPBJ_05987</name>
</gene>
<comment type="caution">
    <text evidence="1">The sequence shown here is derived from an EMBL/GenBank/DDBJ whole genome shotgun (WGS) entry which is preliminary data.</text>
</comment>
<protein>
    <submittedName>
        <fullName evidence="1">Uncharacterized protein</fullName>
    </submittedName>
</protein>
<accession>A0A179GRL4</accession>
<reference evidence="1 2" key="1">
    <citation type="submission" date="2016-01" db="EMBL/GenBank/DDBJ databases">
        <title>Biosynthesis of antibiotic leucinostatins and their inhibition on Phytophthora in bio-control Purpureocillium lilacinum.</title>
        <authorList>
            <person name="Wang G."/>
            <person name="Liu Z."/>
            <person name="Lin R."/>
            <person name="Li E."/>
            <person name="Mao Z."/>
            <person name="Ling J."/>
            <person name="Yin W."/>
            <person name="Xie B."/>
        </authorList>
    </citation>
    <scope>NUCLEOTIDE SEQUENCE [LARGE SCALE GENOMIC DNA]</scope>
    <source>
        <strain evidence="1">PLBJ-1</strain>
    </source>
</reference>
<dbReference type="AlphaFoldDB" id="A0A179GRL4"/>
<sequence>MKRGRHGCEAACGRARVCRLWWDAPKSGSLLVSSWACCAVGSVGVAGGKWRVRCQAVSQGVYTWHRTNRAMLGKPECCGTGPWVACCCAVANAP</sequence>
<name>A0A179GRL4_PURLI</name>
<proteinExistence type="predicted"/>
<dbReference type="Proteomes" id="UP000078240">
    <property type="component" value="Unassembled WGS sequence"/>
</dbReference>